<dbReference type="PANTHER" id="PTHR44858">
    <property type="entry name" value="TETRATRICOPEPTIDE REPEAT PROTEIN 6"/>
    <property type="match status" value="1"/>
</dbReference>
<dbReference type="Gene3D" id="1.25.40.10">
    <property type="entry name" value="Tetratricopeptide repeat domain"/>
    <property type="match status" value="2"/>
</dbReference>
<gene>
    <name evidence="4" type="ORF">NIES30_13080</name>
</gene>
<evidence type="ECO:0000313" key="5">
    <source>
        <dbReference type="Proteomes" id="UP000185557"/>
    </source>
</evidence>
<dbReference type="SUPFAM" id="SSF48452">
    <property type="entry name" value="TPR-like"/>
    <property type="match status" value="1"/>
</dbReference>
<dbReference type="OrthoDB" id="524158at2"/>
<keyword evidence="5" id="KW-1185">Reference proteome</keyword>
<organism evidence="4 5">
    <name type="scientific">Phormidium tenue NIES-30</name>
    <dbReference type="NCBI Taxonomy" id="549789"/>
    <lineage>
        <taxon>Bacteria</taxon>
        <taxon>Bacillati</taxon>
        <taxon>Cyanobacteriota</taxon>
        <taxon>Cyanophyceae</taxon>
        <taxon>Oscillatoriophycideae</taxon>
        <taxon>Oscillatoriales</taxon>
        <taxon>Oscillatoriaceae</taxon>
        <taxon>Phormidium</taxon>
    </lineage>
</organism>
<dbReference type="GO" id="GO:0009279">
    <property type="term" value="C:cell outer membrane"/>
    <property type="evidence" value="ECO:0007669"/>
    <property type="project" value="TreeGrafter"/>
</dbReference>
<keyword evidence="1" id="KW-0677">Repeat</keyword>
<dbReference type="RefSeq" id="WP_073608879.1">
    <property type="nucleotide sequence ID" value="NZ_MRCG01000009.1"/>
</dbReference>
<dbReference type="InterPro" id="IPR011990">
    <property type="entry name" value="TPR-like_helical_dom_sf"/>
</dbReference>
<dbReference type="Proteomes" id="UP000185557">
    <property type="component" value="Unassembled WGS sequence"/>
</dbReference>
<protein>
    <submittedName>
        <fullName evidence="4">Uncharacterized protein</fullName>
    </submittedName>
</protein>
<dbReference type="InterPro" id="IPR019734">
    <property type="entry name" value="TPR_rpt"/>
</dbReference>
<dbReference type="InterPro" id="IPR050498">
    <property type="entry name" value="Ycf3"/>
</dbReference>
<dbReference type="SMART" id="SM00028">
    <property type="entry name" value="TPR"/>
    <property type="match status" value="5"/>
</dbReference>
<sequence>MADNHWLTRAERALVVGSGVGTVASIAAQNMALASAPLTVLVAVGLLNRTRVEQQLEEAQEKLARQHRQTGHRLTNLTKQVTAMPSPEALTNFQRAVMDRSNHSFIRFAKQINGLKAHVDQRLEALPTPDLADINQQIAQLQEQSAAAQVGFENLNTYIQRLVTTPRVEAAENKLSQVKTDLMQTRVSLENLRSETRILVTNLQDALGQIDRRWQEFPQTSAPGQYRASMGEVVKAMAALVPQSEFSRLVDHVKDLTRQQTRLEQALTKIPVGTVNGFPAAPPSTAELERLTAEVQQLQQQVSRQETAGHTQEQVQQVVSQYLGQVKAQVAQLEGVTRSLSERQQQLTSQLVTAPDDTANRKALMQLARRVQQTETELKTSRQEPPVLAKPLPQPDWIIDFPVASATEPQAMASRHALETALRTATRRVLLVWPWASYVTIDDSLLEQFRQLLDRGGQLEIGWCHRGDQHDGRLAWRISQRWGTESSQLQLLKASLNQLLPLRENYPDRFKFRIMGTAESYLVSDSGSAPADNTLGNTYAIVSLKALPTQSAVIPDLDAKLRTAEPAVVHALMQRFHDPAIPPGDTVAFFNRGTTRHDLRDQPGAISDYSQVINLQPDHAIALNNRGVAQLELNQVEAAEADLSEAILQNGKLFAPHCNRGWLRLEQRRYAAAIADFTQAVTLKPHLPMAYVYRGSALHKLGDLKGAVRDYSDAIACGDPIALPYCYRSAAYQSQGDQARAIADLERASAYLEAQGDRQGLSSVQRTLSRLQNMTA</sequence>
<feature type="repeat" description="TPR" evidence="3">
    <location>
        <begin position="586"/>
        <end position="619"/>
    </location>
</feature>
<dbReference type="AlphaFoldDB" id="A0A1U7J4A6"/>
<proteinExistence type="predicted"/>
<keyword evidence="2 3" id="KW-0802">TPR repeat</keyword>
<dbReference type="EMBL" id="MRCG01000009">
    <property type="protein sequence ID" value="OKH47403.1"/>
    <property type="molecule type" value="Genomic_DNA"/>
</dbReference>
<dbReference type="STRING" id="549789.NIES30_13080"/>
<dbReference type="Pfam" id="PF13432">
    <property type="entry name" value="TPR_16"/>
    <property type="match status" value="2"/>
</dbReference>
<evidence type="ECO:0000256" key="1">
    <source>
        <dbReference type="ARBA" id="ARBA00022737"/>
    </source>
</evidence>
<dbReference type="GO" id="GO:0046813">
    <property type="term" value="P:receptor-mediated virion attachment to host cell"/>
    <property type="evidence" value="ECO:0007669"/>
    <property type="project" value="TreeGrafter"/>
</dbReference>
<comment type="caution">
    <text evidence="4">The sequence shown here is derived from an EMBL/GenBank/DDBJ whole genome shotgun (WGS) entry which is preliminary data.</text>
</comment>
<evidence type="ECO:0000256" key="3">
    <source>
        <dbReference type="PROSITE-ProRule" id="PRU00339"/>
    </source>
</evidence>
<dbReference type="PROSITE" id="PS50005">
    <property type="entry name" value="TPR"/>
    <property type="match status" value="1"/>
</dbReference>
<dbReference type="PANTHER" id="PTHR44858:SF1">
    <property type="entry name" value="UDP-N-ACETYLGLUCOSAMINE--PEPTIDE N-ACETYLGLUCOSAMINYLTRANSFERASE SPINDLY-RELATED"/>
    <property type="match status" value="1"/>
</dbReference>
<name>A0A1U7J4A6_9CYAN</name>
<reference evidence="4 5" key="1">
    <citation type="submission" date="2016-11" db="EMBL/GenBank/DDBJ databases">
        <title>Draft Genome Sequences of Nine Cyanobacterial Strains from Diverse Habitats.</title>
        <authorList>
            <person name="Zhu T."/>
            <person name="Hou S."/>
            <person name="Lu X."/>
            <person name="Hess W.R."/>
        </authorList>
    </citation>
    <scope>NUCLEOTIDE SEQUENCE [LARGE SCALE GENOMIC DNA]</scope>
    <source>
        <strain evidence="4 5">NIES-30</strain>
    </source>
</reference>
<accession>A0A1U7J4A6</accession>
<evidence type="ECO:0000256" key="2">
    <source>
        <dbReference type="ARBA" id="ARBA00022803"/>
    </source>
</evidence>
<evidence type="ECO:0000313" key="4">
    <source>
        <dbReference type="EMBL" id="OKH47403.1"/>
    </source>
</evidence>